<name>A0A409VGD3_9AGAR</name>
<keyword evidence="2" id="KW-1185">Reference proteome</keyword>
<dbReference type="EMBL" id="NHTK01006068">
    <property type="protein sequence ID" value="PPQ65314.1"/>
    <property type="molecule type" value="Genomic_DNA"/>
</dbReference>
<evidence type="ECO:0000313" key="1">
    <source>
        <dbReference type="EMBL" id="PPQ65314.1"/>
    </source>
</evidence>
<accession>A0A409VGD3</accession>
<comment type="caution">
    <text evidence="1">The sequence shown here is derived from an EMBL/GenBank/DDBJ whole genome shotgun (WGS) entry which is preliminary data.</text>
</comment>
<gene>
    <name evidence="1" type="ORF">CVT24_011441</name>
</gene>
<evidence type="ECO:0000313" key="2">
    <source>
        <dbReference type="Proteomes" id="UP000284842"/>
    </source>
</evidence>
<organism evidence="1 2">
    <name type="scientific">Panaeolus cyanescens</name>
    <dbReference type="NCBI Taxonomy" id="181874"/>
    <lineage>
        <taxon>Eukaryota</taxon>
        <taxon>Fungi</taxon>
        <taxon>Dikarya</taxon>
        <taxon>Basidiomycota</taxon>
        <taxon>Agaricomycotina</taxon>
        <taxon>Agaricomycetes</taxon>
        <taxon>Agaricomycetidae</taxon>
        <taxon>Agaricales</taxon>
        <taxon>Agaricineae</taxon>
        <taxon>Galeropsidaceae</taxon>
        <taxon>Panaeolus</taxon>
    </lineage>
</organism>
<dbReference type="InParanoid" id="A0A409VGD3"/>
<protein>
    <submittedName>
        <fullName evidence="1">Uncharacterized protein</fullName>
    </submittedName>
</protein>
<dbReference type="Proteomes" id="UP000284842">
    <property type="component" value="Unassembled WGS sequence"/>
</dbReference>
<dbReference type="AlphaFoldDB" id="A0A409VGD3"/>
<reference evidence="1 2" key="1">
    <citation type="journal article" date="2018" name="Evol. Lett.">
        <title>Horizontal gene cluster transfer increased hallucinogenic mushroom diversity.</title>
        <authorList>
            <person name="Reynolds H.T."/>
            <person name="Vijayakumar V."/>
            <person name="Gluck-Thaler E."/>
            <person name="Korotkin H.B."/>
            <person name="Matheny P.B."/>
            <person name="Slot J.C."/>
        </authorList>
    </citation>
    <scope>NUCLEOTIDE SEQUENCE [LARGE SCALE GENOMIC DNA]</scope>
    <source>
        <strain evidence="1 2">2629</strain>
    </source>
</reference>
<proteinExistence type="predicted"/>
<sequence length="354" mass="40721">MSYASSILQEIPNVVSEEDRERLLTVSRLDVRLRVALYQEMIGRYSDAHPYFLVRLAKLFVYLKWQSLALDLFRKAQNRLSQLGIRDDEFNIFVDKFGAKVDSEVNEKLVKARDSSYYRRWKPTREHIFPTHLPQLPSGSEEIRKKWKEMTPLGIESPFFGAYLRKLAIETILVESVFLLTQESAHDLIGRGFDNGKIMCNPDSELKDTSTIRLILKDTLVAFEMLLSLIDKDGNLIDINKDAICRIHARLMKTCQFNVPGNCHGIPSGKTRTETRKTVIVAGITYKVECCPFPDVDAELDYQSHTTITNKAMDSDMEESFWDVELVSFSVRQMSSLRGRKRAFSENVRFLTTA</sequence>
<dbReference type="OrthoDB" id="439046at2759"/>